<reference evidence="9" key="1">
    <citation type="journal article" date="2014" name="Int. J. Syst. Evol. Microbiol.">
        <title>Complete genome sequence of Corynebacterium casei LMG S-19264T (=DSM 44701T), isolated from a smear-ripened cheese.</title>
        <authorList>
            <consortium name="US DOE Joint Genome Institute (JGI-PGF)"/>
            <person name="Walter F."/>
            <person name="Albersmeier A."/>
            <person name="Kalinowski J."/>
            <person name="Ruckert C."/>
        </authorList>
    </citation>
    <scope>NUCLEOTIDE SEQUENCE</scope>
    <source>
        <strain evidence="9">CGMCC 1.6333</strain>
    </source>
</reference>
<keyword evidence="6 7" id="KW-0472">Membrane</keyword>
<evidence type="ECO:0000259" key="8">
    <source>
        <dbReference type="Pfam" id="PF03176"/>
    </source>
</evidence>
<reference evidence="9" key="2">
    <citation type="submission" date="2020-09" db="EMBL/GenBank/DDBJ databases">
        <authorList>
            <person name="Sun Q."/>
            <person name="Zhou Y."/>
        </authorList>
    </citation>
    <scope>NUCLEOTIDE SEQUENCE</scope>
    <source>
        <strain evidence="9">CGMCC 1.6333</strain>
    </source>
</reference>
<dbReference type="InterPro" id="IPR050545">
    <property type="entry name" value="Mycobact_MmpL"/>
</dbReference>
<evidence type="ECO:0000256" key="1">
    <source>
        <dbReference type="ARBA" id="ARBA00004651"/>
    </source>
</evidence>
<evidence type="ECO:0000256" key="6">
    <source>
        <dbReference type="ARBA" id="ARBA00023136"/>
    </source>
</evidence>
<accession>A0A917TXA2</accession>
<keyword evidence="4 7" id="KW-0812">Transmembrane</keyword>
<feature type="transmembrane region" description="Helical" evidence="7">
    <location>
        <begin position="462"/>
        <end position="481"/>
    </location>
</feature>
<feature type="transmembrane region" description="Helical" evidence="7">
    <location>
        <begin position="412"/>
        <end position="430"/>
    </location>
</feature>
<dbReference type="EMBL" id="BMLG01000031">
    <property type="protein sequence ID" value="GGM42737.1"/>
    <property type="molecule type" value="Genomic_DNA"/>
</dbReference>
<dbReference type="RefSeq" id="WP_117157155.1">
    <property type="nucleotide sequence ID" value="NZ_BMLG01000031.1"/>
</dbReference>
<proteinExistence type="inferred from homology"/>
<sequence length="499" mass="55385">MKIMQLVSEGLSKRPIKIIFITFLFIVLLALGAQQVKMATGNDTLVSSDTEVYKDNEMLGEEFGGESIIVLYEANLLDKLMTVSNLEHMKELENRLEFKGNIFSVISPASIVNQMADKQSEKYKEGIIEVIDGLDDMGLKLIEIGETLVSNEDDNSVPDIDEKVIELNRGLSNMIKGQEKLSEGTTNLVNGYAQLGKQTNDISLKLEQLSGKFNTSDPKQKQLGTQVKQVGRSLNQLSEKMIETSEKCSALPNVSSQTIKGLQGIETGLTQQKDKISGLKDKQTEQLSDLQDLGDGLKEMGKNLISISENLNTMLTYSDAMKPGLPQSQDTLERMIYEDGKLRDVFSELIIDDQYMTMVVKFEGGVSDEAKSEAVTLIQSYLESEPLENTETMVSGKPVLDDSIRTSMKESMMQMMILSVLFMIIVLSLVFKVKWRILPLGIILVAVVGTVGLMGWTGIPITMVSMAVFPILIGLGIDYAIQFQSRYIEEMMEGETNNE</sequence>
<dbReference type="AlphaFoldDB" id="A0A917TXA2"/>
<evidence type="ECO:0000256" key="7">
    <source>
        <dbReference type="SAM" id="Phobius"/>
    </source>
</evidence>
<evidence type="ECO:0000256" key="5">
    <source>
        <dbReference type="ARBA" id="ARBA00022989"/>
    </source>
</evidence>
<evidence type="ECO:0000313" key="10">
    <source>
        <dbReference type="Proteomes" id="UP000618460"/>
    </source>
</evidence>
<dbReference type="PANTHER" id="PTHR33406:SF6">
    <property type="entry name" value="MEMBRANE PROTEIN YDGH-RELATED"/>
    <property type="match status" value="1"/>
</dbReference>
<gene>
    <name evidence="9" type="ORF">GCM10011351_30860</name>
</gene>
<feature type="transmembrane region" description="Helical" evidence="7">
    <location>
        <begin position="437"/>
        <end position="456"/>
    </location>
</feature>
<name>A0A917TXA2_9BACI</name>
<dbReference type="Pfam" id="PF03176">
    <property type="entry name" value="MMPL"/>
    <property type="match status" value="1"/>
</dbReference>
<evidence type="ECO:0000256" key="4">
    <source>
        <dbReference type="ARBA" id="ARBA00022692"/>
    </source>
</evidence>
<keyword evidence="5 7" id="KW-1133">Transmembrane helix</keyword>
<keyword evidence="3" id="KW-1003">Cell membrane</keyword>
<dbReference type="SUPFAM" id="SSF82866">
    <property type="entry name" value="Multidrug efflux transporter AcrB transmembrane domain"/>
    <property type="match status" value="1"/>
</dbReference>
<dbReference type="InterPro" id="IPR004869">
    <property type="entry name" value="MMPL_dom"/>
</dbReference>
<evidence type="ECO:0000256" key="2">
    <source>
        <dbReference type="ARBA" id="ARBA00010157"/>
    </source>
</evidence>
<dbReference type="OrthoDB" id="9809027at2"/>
<feature type="domain" description="Membrane transport protein MMPL" evidence="8">
    <location>
        <begin position="352"/>
        <end position="497"/>
    </location>
</feature>
<dbReference type="Proteomes" id="UP000618460">
    <property type="component" value="Unassembled WGS sequence"/>
</dbReference>
<evidence type="ECO:0000313" key="9">
    <source>
        <dbReference type="EMBL" id="GGM42737.1"/>
    </source>
</evidence>
<dbReference type="Gene3D" id="1.20.1640.10">
    <property type="entry name" value="Multidrug efflux transporter AcrB transmembrane domain"/>
    <property type="match status" value="1"/>
</dbReference>
<keyword evidence="10" id="KW-1185">Reference proteome</keyword>
<organism evidence="9 10">
    <name type="scientific">Paraliobacillus quinghaiensis</name>
    <dbReference type="NCBI Taxonomy" id="470815"/>
    <lineage>
        <taxon>Bacteria</taxon>
        <taxon>Bacillati</taxon>
        <taxon>Bacillota</taxon>
        <taxon>Bacilli</taxon>
        <taxon>Bacillales</taxon>
        <taxon>Bacillaceae</taxon>
        <taxon>Paraliobacillus</taxon>
    </lineage>
</organism>
<protein>
    <recommendedName>
        <fullName evidence="8">Membrane transport protein MMPL domain-containing protein</fullName>
    </recommendedName>
</protein>
<comment type="similarity">
    <text evidence="2">Belongs to the resistance-nodulation-cell division (RND) (TC 2.A.6) family. MmpL subfamily.</text>
</comment>
<evidence type="ECO:0000256" key="3">
    <source>
        <dbReference type="ARBA" id="ARBA00022475"/>
    </source>
</evidence>
<comment type="subcellular location">
    <subcellularLocation>
        <location evidence="1">Cell membrane</location>
        <topology evidence="1">Multi-pass membrane protein</topology>
    </subcellularLocation>
</comment>
<comment type="caution">
    <text evidence="9">The sequence shown here is derived from an EMBL/GenBank/DDBJ whole genome shotgun (WGS) entry which is preliminary data.</text>
</comment>
<dbReference type="PANTHER" id="PTHR33406">
    <property type="entry name" value="MEMBRANE PROTEIN MJ1562-RELATED"/>
    <property type="match status" value="1"/>
</dbReference>
<dbReference type="GO" id="GO:0005886">
    <property type="term" value="C:plasma membrane"/>
    <property type="evidence" value="ECO:0007669"/>
    <property type="project" value="UniProtKB-SubCell"/>
</dbReference>